<dbReference type="FunCoup" id="B4N6S4">
    <property type="interactions" value="3"/>
</dbReference>
<feature type="transmembrane region" description="Helical" evidence="8">
    <location>
        <begin position="215"/>
        <end position="234"/>
    </location>
</feature>
<dbReference type="InParanoid" id="B4N6S4"/>
<organism evidence="9 10">
    <name type="scientific">Drosophila willistoni</name>
    <name type="common">Fruit fly</name>
    <dbReference type="NCBI Taxonomy" id="7260"/>
    <lineage>
        <taxon>Eukaryota</taxon>
        <taxon>Metazoa</taxon>
        <taxon>Ecdysozoa</taxon>
        <taxon>Arthropoda</taxon>
        <taxon>Hexapoda</taxon>
        <taxon>Insecta</taxon>
        <taxon>Pterygota</taxon>
        <taxon>Neoptera</taxon>
        <taxon>Endopterygota</taxon>
        <taxon>Diptera</taxon>
        <taxon>Brachycera</taxon>
        <taxon>Muscomorpha</taxon>
        <taxon>Ephydroidea</taxon>
        <taxon>Drosophilidae</taxon>
        <taxon>Drosophila</taxon>
        <taxon>Sophophora</taxon>
    </lineage>
</organism>
<keyword evidence="6" id="KW-0675">Receptor</keyword>
<feature type="transmembrane region" description="Helical" evidence="8">
    <location>
        <begin position="164"/>
        <end position="182"/>
    </location>
</feature>
<evidence type="ECO:0008006" key="11">
    <source>
        <dbReference type="Google" id="ProtNLM"/>
    </source>
</evidence>
<dbReference type="HOGENOM" id="CLU_034325_0_0_1"/>
<accession>B4N6S4</accession>
<dbReference type="InterPro" id="IPR052192">
    <property type="entry name" value="Insect_Ionotropic_Sensory_Rcpt"/>
</dbReference>
<dbReference type="PANTHER" id="PTHR42643:SF39">
    <property type="entry name" value="IONOTROPIC RECEPTOR 56A-RELATED"/>
    <property type="match status" value="1"/>
</dbReference>
<protein>
    <recommendedName>
        <fullName evidence="11">Ionotropic glutamate receptor C-terminal domain-containing protein</fullName>
    </recommendedName>
</protein>
<dbReference type="SUPFAM" id="SSF53850">
    <property type="entry name" value="Periplasmic binding protein-like II"/>
    <property type="match status" value="1"/>
</dbReference>
<keyword evidence="4 8" id="KW-1133">Transmembrane helix</keyword>
<dbReference type="OrthoDB" id="7912094at2759"/>
<keyword evidence="7" id="KW-0325">Glycoprotein</keyword>
<evidence type="ECO:0000256" key="6">
    <source>
        <dbReference type="ARBA" id="ARBA00023170"/>
    </source>
</evidence>
<evidence type="ECO:0000313" key="9">
    <source>
        <dbReference type="EMBL" id="EDW80063.2"/>
    </source>
</evidence>
<evidence type="ECO:0000313" key="10">
    <source>
        <dbReference type="Proteomes" id="UP000007798"/>
    </source>
</evidence>
<feature type="transmembrane region" description="Helical" evidence="8">
    <location>
        <begin position="403"/>
        <end position="427"/>
    </location>
</feature>
<keyword evidence="2" id="KW-1003">Cell membrane</keyword>
<dbReference type="GO" id="GO:0005886">
    <property type="term" value="C:plasma membrane"/>
    <property type="evidence" value="ECO:0007669"/>
    <property type="project" value="UniProtKB-SubCell"/>
</dbReference>
<sequence length="435" mass="50423">MGMVHILVLIPEIQQLYSYMPYPELNVLNLTDTEQYYQRTRALLWNFHGYAINCGVVMVGAPRAFMYRDDKNNDIYAGYMLNMVLAFIAHHNGTIRTRPVYTLKEAYDSLSNRSIDFLPFLVLPTTNFTRSVILFHENLFVMAPTGGLMPRFVYLMKPYTRSTWLIWLTMIIYCSGALYVTASCQEHNLNFSLAFLQILCLSLFLPAGATASRHLVIFVLLTVAGFMLTNLYLAQLSTSLAAGLYEKQVNTFDDLPGTDLTLPVIETEIKHFHQLPDIHPELASRMIVTSELLVDIYRRQLNTSYLHCGYEDRIDFALYQQKFLRPPLFHKLTKIVDQQPFQIPIRYGLPYLQIFNRYMRRAFEGGIWLKLRTDSFADGIRSGQLHFFNGARYMKVKSNDLQYYYVIGAIWLMGMILAIFCFIYEFVRGQESVKA</sequence>
<reference evidence="9 10" key="1">
    <citation type="journal article" date="2007" name="Nature">
        <title>Evolution of genes and genomes on the Drosophila phylogeny.</title>
        <authorList>
            <consortium name="Drosophila 12 Genomes Consortium"/>
            <person name="Clark A.G."/>
            <person name="Eisen M.B."/>
            <person name="Smith D.R."/>
            <person name="Bergman C.M."/>
            <person name="Oliver B."/>
            <person name="Markow T.A."/>
            <person name="Kaufman T.C."/>
            <person name="Kellis M."/>
            <person name="Gelbart W."/>
            <person name="Iyer V.N."/>
            <person name="Pollard D.A."/>
            <person name="Sackton T.B."/>
            <person name="Larracuente A.M."/>
            <person name="Singh N.D."/>
            <person name="Abad J.P."/>
            <person name="Abt D.N."/>
            <person name="Adryan B."/>
            <person name="Aguade M."/>
            <person name="Akashi H."/>
            <person name="Anderson W.W."/>
            <person name="Aquadro C.F."/>
            <person name="Ardell D.H."/>
            <person name="Arguello R."/>
            <person name="Artieri C.G."/>
            <person name="Barbash D.A."/>
            <person name="Barker D."/>
            <person name="Barsanti P."/>
            <person name="Batterham P."/>
            <person name="Batzoglou S."/>
            <person name="Begun D."/>
            <person name="Bhutkar A."/>
            <person name="Blanco E."/>
            <person name="Bosak S.A."/>
            <person name="Bradley R.K."/>
            <person name="Brand A.D."/>
            <person name="Brent M.R."/>
            <person name="Brooks A.N."/>
            <person name="Brown R.H."/>
            <person name="Butlin R.K."/>
            <person name="Caggese C."/>
            <person name="Calvi B.R."/>
            <person name="Bernardo de Carvalho A."/>
            <person name="Caspi A."/>
            <person name="Castrezana S."/>
            <person name="Celniker S.E."/>
            <person name="Chang J.L."/>
            <person name="Chapple C."/>
            <person name="Chatterji S."/>
            <person name="Chinwalla A."/>
            <person name="Civetta A."/>
            <person name="Clifton S.W."/>
            <person name="Comeron J.M."/>
            <person name="Costello J.C."/>
            <person name="Coyne J.A."/>
            <person name="Daub J."/>
            <person name="David R.G."/>
            <person name="Delcher A.L."/>
            <person name="Delehaunty K."/>
            <person name="Do C.B."/>
            <person name="Ebling H."/>
            <person name="Edwards K."/>
            <person name="Eickbush T."/>
            <person name="Evans J.D."/>
            <person name="Filipski A."/>
            <person name="Findeiss S."/>
            <person name="Freyhult E."/>
            <person name="Fulton L."/>
            <person name="Fulton R."/>
            <person name="Garcia A.C."/>
            <person name="Gardiner A."/>
            <person name="Garfield D.A."/>
            <person name="Garvin B.E."/>
            <person name="Gibson G."/>
            <person name="Gilbert D."/>
            <person name="Gnerre S."/>
            <person name="Godfrey J."/>
            <person name="Good R."/>
            <person name="Gotea V."/>
            <person name="Gravely B."/>
            <person name="Greenberg A.J."/>
            <person name="Griffiths-Jones S."/>
            <person name="Gross S."/>
            <person name="Guigo R."/>
            <person name="Gustafson E.A."/>
            <person name="Haerty W."/>
            <person name="Hahn M.W."/>
            <person name="Halligan D.L."/>
            <person name="Halpern A.L."/>
            <person name="Halter G.M."/>
            <person name="Han M.V."/>
            <person name="Heger A."/>
            <person name="Hillier L."/>
            <person name="Hinrichs A.S."/>
            <person name="Holmes I."/>
            <person name="Hoskins R.A."/>
            <person name="Hubisz M.J."/>
            <person name="Hultmark D."/>
            <person name="Huntley M.A."/>
            <person name="Jaffe D.B."/>
            <person name="Jagadeeshan S."/>
            <person name="Jeck W.R."/>
            <person name="Johnson J."/>
            <person name="Jones C.D."/>
            <person name="Jordan W.C."/>
            <person name="Karpen G.H."/>
            <person name="Kataoka E."/>
            <person name="Keightley P.D."/>
            <person name="Kheradpour P."/>
            <person name="Kirkness E.F."/>
            <person name="Koerich L.B."/>
            <person name="Kristiansen K."/>
            <person name="Kudrna D."/>
            <person name="Kulathinal R.J."/>
            <person name="Kumar S."/>
            <person name="Kwok R."/>
            <person name="Lander E."/>
            <person name="Langley C.H."/>
            <person name="Lapoint R."/>
            <person name="Lazzaro B.P."/>
            <person name="Lee S.J."/>
            <person name="Levesque L."/>
            <person name="Li R."/>
            <person name="Lin C.F."/>
            <person name="Lin M.F."/>
            <person name="Lindblad-Toh K."/>
            <person name="Llopart A."/>
            <person name="Long M."/>
            <person name="Low L."/>
            <person name="Lozovsky E."/>
            <person name="Lu J."/>
            <person name="Luo M."/>
            <person name="Machado C.A."/>
            <person name="Makalowski W."/>
            <person name="Marzo M."/>
            <person name="Matsuda M."/>
            <person name="Matzkin L."/>
            <person name="McAllister B."/>
            <person name="McBride C.S."/>
            <person name="McKernan B."/>
            <person name="McKernan K."/>
            <person name="Mendez-Lago M."/>
            <person name="Minx P."/>
            <person name="Mollenhauer M.U."/>
            <person name="Montooth K."/>
            <person name="Mount S.M."/>
            <person name="Mu X."/>
            <person name="Myers E."/>
            <person name="Negre B."/>
            <person name="Newfeld S."/>
            <person name="Nielsen R."/>
            <person name="Noor M.A."/>
            <person name="O'Grady P."/>
            <person name="Pachter L."/>
            <person name="Papaceit M."/>
            <person name="Parisi M.J."/>
            <person name="Parisi M."/>
            <person name="Parts L."/>
            <person name="Pedersen J.S."/>
            <person name="Pesole G."/>
            <person name="Phillippy A.M."/>
            <person name="Ponting C.P."/>
            <person name="Pop M."/>
            <person name="Porcelli D."/>
            <person name="Powell J.R."/>
            <person name="Prohaska S."/>
            <person name="Pruitt K."/>
            <person name="Puig M."/>
            <person name="Quesneville H."/>
            <person name="Ram K.R."/>
            <person name="Rand D."/>
            <person name="Rasmussen M.D."/>
            <person name="Reed L.K."/>
            <person name="Reenan R."/>
            <person name="Reily A."/>
            <person name="Remington K.A."/>
            <person name="Rieger T.T."/>
            <person name="Ritchie M.G."/>
            <person name="Robin C."/>
            <person name="Rogers Y.H."/>
            <person name="Rohde C."/>
            <person name="Rozas J."/>
            <person name="Rubenfield M.J."/>
            <person name="Ruiz A."/>
            <person name="Russo S."/>
            <person name="Salzberg S.L."/>
            <person name="Sanchez-Gracia A."/>
            <person name="Saranga D.J."/>
            <person name="Sato H."/>
            <person name="Schaeffer S.W."/>
            <person name="Schatz M.C."/>
            <person name="Schlenke T."/>
            <person name="Schwartz R."/>
            <person name="Segarra C."/>
            <person name="Singh R.S."/>
            <person name="Sirot L."/>
            <person name="Sirota M."/>
            <person name="Sisneros N.B."/>
            <person name="Smith C.D."/>
            <person name="Smith T.F."/>
            <person name="Spieth J."/>
            <person name="Stage D.E."/>
            <person name="Stark A."/>
            <person name="Stephan W."/>
            <person name="Strausberg R.L."/>
            <person name="Strempel S."/>
            <person name="Sturgill D."/>
            <person name="Sutton G."/>
            <person name="Sutton G.G."/>
            <person name="Tao W."/>
            <person name="Teichmann S."/>
            <person name="Tobari Y.N."/>
            <person name="Tomimura Y."/>
            <person name="Tsolas J.M."/>
            <person name="Valente V.L."/>
            <person name="Venter E."/>
            <person name="Venter J.C."/>
            <person name="Vicario S."/>
            <person name="Vieira F.G."/>
            <person name="Vilella A.J."/>
            <person name="Villasante A."/>
            <person name="Walenz B."/>
            <person name="Wang J."/>
            <person name="Wasserman M."/>
            <person name="Watts T."/>
            <person name="Wilson D."/>
            <person name="Wilson R.K."/>
            <person name="Wing R.A."/>
            <person name="Wolfner M.F."/>
            <person name="Wong A."/>
            <person name="Wong G.K."/>
            <person name="Wu C.I."/>
            <person name="Wu G."/>
            <person name="Yamamoto D."/>
            <person name="Yang H.P."/>
            <person name="Yang S.P."/>
            <person name="Yorke J.A."/>
            <person name="Yoshida K."/>
            <person name="Zdobnov E."/>
            <person name="Zhang P."/>
            <person name="Zhang Y."/>
            <person name="Zimin A.V."/>
            <person name="Baldwin J."/>
            <person name="Abdouelleil A."/>
            <person name="Abdulkadir J."/>
            <person name="Abebe A."/>
            <person name="Abera B."/>
            <person name="Abreu J."/>
            <person name="Acer S.C."/>
            <person name="Aftuck L."/>
            <person name="Alexander A."/>
            <person name="An P."/>
            <person name="Anderson E."/>
            <person name="Anderson S."/>
            <person name="Arachi H."/>
            <person name="Azer M."/>
            <person name="Bachantsang P."/>
            <person name="Barry A."/>
            <person name="Bayul T."/>
            <person name="Berlin A."/>
            <person name="Bessette D."/>
            <person name="Bloom T."/>
            <person name="Blye J."/>
            <person name="Boguslavskiy L."/>
            <person name="Bonnet C."/>
            <person name="Boukhgalter B."/>
            <person name="Bourzgui I."/>
            <person name="Brown A."/>
            <person name="Cahill P."/>
            <person name="Channer S."/>
            <person name="Cheshatsang Y."/>
            <person name="Chuda L."/>
            <person name="Citroen M."/>
            <person name="Collymore A."/>
            <person name="Cooke P."/>
            <person name="Costello M."/>
            <person name="D'Aco K."/>
            <person name="Daza R."/>
            <person name="De Haan G."/>
            <person name="DeGray S."/>
            <person name="DeMaso C."/>
            <person name="Dhargay N."/>
            <person name="Dooley K."/>
            <person name="Dooley E."/>
            <person name="Doricent M."/>
            <person name="Dorje P."/>
            <person name="Dorjee K."/>
            <person name="Dupes A."/>
            <person name="Elong R."/>
            <person name="Falk J."/>
            <person name="Farina A."/>
            <person name="Faro S."/>
            <person name="Ferguson D."/>
            <person name="Fisher S."/>
            <person name="Foley C.D."/>
            <person name="Franke A."/>
            <person name="Friedrich D."/>
            <person name="Gadbois L."/>
            <person name="Gearin G."/>
            <person name="Gearin C.R."/>
            <person name="Giannoukos G."/>
            <person name="Goode T."/>
            <person name="Graham J."/>
            <person name="Grandbois E."/>
            <person name="Grewal S."/>
            <person name="Gyaltsen K."/>
            <person name="Hafez N."/>
            <person name="Hagos B."/>
            <person name="Hall J."/>
            <person name="Henson C."/>
            <person name="Hollinger A."/>
            <person name="Honan T."/>
            <person name="Huard M.D."/>
            <person name="Hughes L."/>
            <person name="Hurhula B."/>
            <person name="Husby M.E."/>
            <person name="Kamat A."/>
            <person name="Kanga B."/>
            <person name="Kashin S."/>
            <person name="Khazanovich D."/>
            <person name="Kisner P."/>
            <person name="Lance K."/>
            <person name="Lara M."/>
            <person name="Lee W."/>
            <person name="Lennon N."/>
            <person name="Letendre F."/>
            <person name="LeVine R."/>
            <person name="Lipovsky A."/>
            <person name="Liu X."/>
            <person name="Liu J."/>
            <person name="Liu S."/>
            <person name="Lokyitsang T."/>
            <person name="Lokyitsang Y."/>
            <person name="Lubonja R."/>
            <person name="Lui A."/>
            <person name="MacDonald P."/>
            <person name="Magnisalis V."/>
            <person name="Maru K."/>
            <person name="Matthews C."/>
            <person name="McCusker W."/>
            <person name="McDonough S."/>
            <person name="Mehta T."/>
            <person name="Meldrim J."/>
            <person name="Meneus L."/>
            <person name="Mihai O."/>
            <person name="Mihalev A."/>
            <person name="Mihova T."/>
            <person name="Mittelman R."/>
            <person name="Mlenga V."/>
            <person name="Montmayeur A."/>
            <person name="Mulrain L."/>
            <person name="Navidi A."/>
            <person name="Naylor J."/>
            <person name="Negash T."/>
            <person name="Nguyen T."/>
            <person name="Nguyen N."/>
            <person name="Nicol R."/>
            <person name="Norbu C."/>
            <person name="Norbu N."/>
            <person name="Novod N."/>
            <person name="O'Neill B."/>
            <person name="Osman S."/>
            <person name="Markiewicz E."/>
            <person name="Oyono O.L."/>
            <person name="Patti C."/>
            <person name="Phunkhang P."/>
            <person name="Pierre F."/>
            <person name="Priest M."/>
            <person name="Raghuraman S."/>
            <person name="Rege F."/>
            <person name="Reyes R."/>
            <person name="Rise C."/>
            <person name="Rogov P."/>
            <person name="Ross K."/>
            <person name="Ryan E."/>
            <person name="Settipalli S."/>
            <person name="Shea T."/>
            <person name="Sherpa N."/>
            <person name="Shi L."/>
            <person name="Shih D."/>
            <person name="Sparrow T."/>
            <person name="Spaulding J."/>
            <person name="Stalker J."/>
            <person name="Stange-Thomann N."/>
            <person name="Stavropoulos S."/>
            <person name="Stone C."/>
            <person name="Strader C."/>
            <person name="Tesfaye S."/>
            <person name="Thomson T."/>
            <person name="Thoulutsang Y."/>
            <person name="Thoulutsang D."/>
            <person name="Topham K."/>
            <person name="Topping I."/>
            <person name="Tsamla T."/>
            <person name="Vassiliev H."/>
            <person name="Vo A."/>
            <person name="Wangchuk T."/>
            <person name="Wangdi T."/>
            <person name="Weiand M."/>
            <person name="Wilkinson J."/>
            <person name="Wilson A."/>
            <person name="Yadav S."/>
            <person name="Young G."/>
            <person name="Yu Q."/>
            <person name="Zembek L."/>
            <person name="Zhong D."/>
            <person name="Zimmer A."/>
            <person name="Zwirko Z."/>
            <person name="Jaffe D.B."/>
            <person name="Alvarez P."/>
            <person name="Brockman W."/>
            <person name="Butler J."/>
            <person name="Chin C."/>
            <person name="Gnerre S."/>
            <person name="Grabherr M."/>
            <person name="Kleber M."/>
            <person name="Mauceli E."/>
            <person name="MacCallum I."/>
        </authorList>
    </citation>
    <scope>NUCLEOTIDE SEQUENCE [LARGE SCALE GENOMIC DNA]</scope>
    <source>
        <strain evidence="10">Tucson 14030-0811.24</strain>
    </source>
</reference>
<gene>
    <name evidence="9" type="primary">Dwil\GK24063</name>
    <name evidence="9" type="ORF">Dwil_GK24063</name>
</gene>
<dbReference type="PANTHER" id="PTHR42643">
    <property type="entry name" value="IONOTROPIC RECEPTOR 20A-RELATED"/>
    <property type="match status" value="1"/>
</dbReference>
<evidence type="ECO:0000256" key="5">
    <source>
        <dbReference type="ARBA" id="ARBA00023136"/>
    </source>
</evidence>
<evidence type="ECO:0000256" key="3">
    <source>
        <dbReference type="ARBA" id="ARBA00022692"/>
    </source>
</evidence>
<feature type="transmembrane region" description="Helical" evidence="8">
    <location>
        <begin position="73"/>
        <end position="91"/>
    </location>
</feature>
<feature type="transmembrane region" description="Helical" evidence="8">
    <location>
        <begin position="189"/>
        <end position="209"/>
    </location>
</feature>
<evidence type="ECO:0000256" key="1">
    <source>
        <dbReference type="ARBA" id="ARBA00004651"/>
    </source>
</evidence>
<evidence type="ECO:0000256" key="4">
    <source>
        <dbReference type="ARBA" id="ARBA00022989"/>
    </source>
</evidence>
<dbReference type="AlphaFoldDB" id="B4N6S4"/>
<dbReference type="eggNOG" id="ENOG502T8ZB">
    <property type="taxonomic scope" value="Eukaryota"/>
</dbReference>
<evidence type="ECO:0000256" key="2">
    <source>
        <dbReference type="ARBA" id="ARBA00022475"/>
    </source>
</evidence>
<name>B4N6S4_DROWI</name>
<dbReference type="EMBL" id="CH964168">
    <property type="protein sequence ID" value="EDW80063.2"/>
    <property type="molecule type" value="Genomic_DNA"/>
</dbReference>
<keyword evidence="3 8" id="KW-0812">Transmembrane</keyword>
<evidence type="ECO:0000256" key="7">
    <source>
        <dbReference type="ARBA" id="ARBA00023180"/>
    </source>
</evidence>
<keyword evidence="10" id="KW-1185">Reference proteome</keyword>
<dbReference type="Proteomes" id="UP000007798">
    <property type="component" value="Unassembled WGS sequence"/>
</dbReference>
<keyword evidence="5 8" id="KW-0472">Membrane</keyword>
<proteinExistence type="predicted"/>
<comment type="subcellular location">
    <subcellularLocation>
        <location evidence="1">Cell membrane</location>
        <topology evidence="1">Multi-pass membrane protein</topology>
    </subcellularLocation>
</comment>
<evidence type="ECO:0000256" key="8">
    <source>
        <dbReference type="SAM" id="Phobius"/>
    </source>
</evidence>
<feature type="transmembrane region" description="Helical" evidence="8">
    <location>
        <begin position="42"/>
        <end position="61"/>
    </location>
</feature>